<dbReference type="InterPro" id="IPR006522">
    <property type="entry name" value="Phage_virion_morphogenesis"/>
</dbReference>
<dbReference type="eggNOG" id="COG5005">
    <property type="taxonomic scope" value="Bacteria"/>
</dbReference>
<dbReference type="Pfam" id="PF05069">
    <property type="entry name" value="Phage_tail_S"/>
    <property type="match status" value="1"/>
</dbReference>
<comment type="caution">
    <text evidence="2">The sequence shown here is derived from an EMBL/GenBank/DDBJ whole genome shotgun (WGS) entry which is preliminary data.</text>
</comment>
<evidence type="ECO:0000313" key="2">
    <source>
        <dbReference type="EMBL" id="EHG98519.1"/>
    </source>
</evidence>
<evidence type="ECO:0000313" key="3">
    <source>
        <dbReference type="Proteomes" id="UP000003598"/>
    </source>
</evidence>
<keyword evidence="3" id="KW-1185">Reference proteome</keyword>
<name>G5SW54_9BACT</name>
<feature type="region of interest" description="Disordered" evidence="1">
    <location>
        <begin position="153"/>
        <end position="174"/>
    </location>
</feature>
<reference evidence="2 3" key="1">
    <citation type="submission" date="2011-03" db="EMBL/GenBank/DDBJ databases">
        <authorList>
            <person name="Weinstock G."/>
            <person name="Sodergren E."/>
            <person name="Clifton S."/>
            <person name="Fulton L."/>
            <person name="Fulton B."/>
            <person name="Courtney L."/>
            <person name="Fronick C."/>
            <person name="Harrison M."/>
            <person name="Strong C."/>
            <person name="Farmer C."/>
            <person name="Delahaunty K."/>
            <person name="Markovic C."/>
            <person name="Hall O."/>
            <person name="Minx P."/>
            <person name="Tomlinson C."/>
            <person name="Mitreva M."/>
            <person name="Hou S."/>
            <person name="Chen J."/>
            <person name="Wollam A."/>
            <person name="Pepin K.H."/>
            <person name="Johnson M."/>
            <person name="Bhonagiri V."/>
            <person name="Zhang X."/>
            <person name="Suruliraj S."/>
            <person name="Warren W."/>
            <person name="Chinwalla A."/>
            <person name="Mardis E.R."/>
            <person name="Wilson R.K."/>
        </authorList>
    </citation>
    <scope>NUCLEOTIDE SEQUENCE [LARGE SCALE GENOMIC DNA]</scope>
    <source>
        <strain evidence="2 3">YIT 11840</strain>
    </source>
</reference>
<dbReference type="HOGENOM" id="CLU_118096_0_0_10"/>
<sequence>MYASVAKLQIILELLLIMDIKDFAKLIERKRKELDTAMRRRMPVIAGRMAKDHFQDNFRQGGFVNGGLHPWPKARRLSSGGTDAASKYGTLLSGRNHLFSSIKYMPSDYRVTVANELVYAPIHNWGGMVSVNVTDRMRRFAWAKFYKASGRARKAATGQKKGRKAGKKQQAANPQASFWKGLALTKKKKLAIHIPQRQFLGESKELTTKINERIEKEIRNILNS</sequence>
<dbReference type="PATRIC" id="fig|762968.3.peg.3184"/>
<evidence type="ECO:0000256" key="1">
    <source>
        <dbReference type="SAM" id="MobiDB-lite"/>
    </source>
</evidence>
<dbReference type="STRING" id="762968.HMPREF9441_03626"/>
<protein>
    <submittedName>
        <fullName evidence="2">Putative phage virion morphogeneis protein</fullName>
    </submittedName>
</protein>
<dbReference type="Proteomes" id="UP000003598">
    <property type="component" value="Unassembled WGS sequence"/>
</dbReference>
<organism evidence="2 3">
    <name type="scientific">Paraprevotella clara YIT 11840</name>
    <dbReference type="NCBI Taxonomy" id="762968"/>
    <lineage>
        <taxon>Bacteria</taxon>
        <taxon>Pseudomonadati</taxon>
        <taxon>Bacteroidota</taxon>
        <taxon>Bacteroidia</taxon>
        <taxon>Bacteroidales</taxon>
        <taxon>Prevotellaceae</taxon>
        <taxon>Paraprevotella</taxon>
    </lineage>
</organism>
<feature type="compositionally biased region" description="Basic residues" evidence="1">
    <location>
        <begin position="153"/>
        <end position="167"/>
    </location>
</feature>
<dbReference type="EMBL" id="AFFY01000074">
    <property type="protein sequence ID" value="EHG98519.1"/>
    <property type="molecule type" value="Genomic_DNA"/>
</dbReference>
<accession>G5SW54</accession>
<dbReference type="AlphaFoldDB" id="G5SW54"/>
<dbReference type="OrthoDB" id="964176at2"/>
<proteinExistence type="predicted"/>
<gene>
    <name evidence="2" type="ORF">HMPREF9441_03626</name>
</gene>